<dbReference type="AlphaFoldDB" id="A0A0E2YXR6"/>
<dbReference type="EMBL" id="JPGN01000541">
    <property type="protein sequence ID" value="KFI17791.1"/>
    <property type="molecule type" value="Genomic_DNA"/>
</dbReference>
<protein>
    <recommendedName>
        <fullName evidence="3">Lipoprotein</fullName>
    </recommendedName>
</protein>
<organism evidence="1 2">
    <name type="scientific">Nitrosococcus oceani C-27</name>
    <dbReference type="NCBI Taxonomy" id="314279"/>
    <lineage>
        <taxon>Bacteria</taxon>
        <taxon>Pseudomonadati</taxon>
        <taxon>Pseudomonadota</taxon>
        <taxon>Gammaproteobacteria</taxon>
        <taxon>Chromatiales</taxon>
        <taxon>Chromatiaceae</taxon>
        <taxon>Nitrosococcus</taxon>
    </lineage>
</organism>
<keyword evidence="1" id="KW-0614">Plasmid</keyword>
<proteinExistence type="predicted"/>
<comment type="caution">
    <text evidence="1">The sequence shown here is derived from an EMBL/GenBank/DDBJ whole genome shotgun (WGS) entry which is preliminary data.</text>
</comment>
<dbReference type="PROSITE" id="PS51257">
    <property type="entry name" value="PROKAR_LIPOPROTEIN"/>
    <property type="match status" value="1"/>
</dbReference>
<dbReference type="Proteomes" id="UP000028839">
    <property type="component" value="Unassembled WGS sequence"/>
</dbReference>
<geneLocation type="plasmid" evidence="1">
    <name>pA</name>
</geneLocation>
<dbReference type="OrthoDB" id="9255650at2"/>
<reference evidence="1 2" key="1">
    <citation type="submission" date="2014-07" db="EMBL/GenBank/DDBJ databases">
        <title>Comparative analysis of Nitrosococcus oceani genome inventories of strains from Pacific and Atlantic gyres.</title>
        <authorList>
            <person name="Lim C.K."/>
            <person name="Wang L."/>
            <person name="Sayavedra-Soto L.A."/>
            <person name="Klotz M.G."/>
        </authorList>
    </citation>
    <scope>NUCLEOTIDE SEQUENCE [LARGE SCALE GENOMIC DNA]</scope>
    <source>
        <strain evidence="1 2">C-27</strain>
        <plasmid evidence="1">pA</plasmid>
    </source>
</reference>
<evidence type="ECO:0000313" key="2">
    <source>
        <dbReference type="Proteomes" id="UP000028839"/>
    </source>
</evidence>
<sequence length="227" mass="25204">MKNKFFSLIIVAFIGVAGCTVKVAPSLDSSLGMDAFENMRQINMRDVSLALYLDPKLKNLNVEQKIRMGEFSFDIGRAFSAKLVKALAYNFRTIHIIDTLSYSGPEPVDALMRVSLQDMDVNMAMRTGFATISTEAYSRLSIRAEIQDAQENRTIWVGTTQAKEEGGSQEMGQMTYQEAGRGFASTMSSAIDKAIGDLLGQMNKSSNLHNYLAKWEQKNNGMPCAQR</sequence>
<gene>
    <name evidence="1" type="ORF">IB75_18710</name>
</gene>
<dbReference type="HOGENOM" id="CLU_1218715_0_0_6"/>
<evidence type="ECO:0000313" key="1">
    <source>
        <dbReference type="EMBL" id="KFI17791.1"/>
    </source>
</evidence>
<name>A0A0E2YXR6_9GAMM</name>
<accession>A0A0E2YXR6</accession>
<evidence type="ECO:0008006" key="3">
    <source>
        <dbReference type="Google" id="ProtNLM"/>
    </source>
</evidence>